<dbReference type="Gene3D" id="3.50.50.60">
    <property type="entry name" value="FAD/NAD(P)-binding domain"/>
    <property type="match status" value="1"/>
</dbReference>
<dbReference type="PIRSF" id="PIRSF000137">
    <property type="entry name" value="Alcohol_oxidase"/>
    <property type="match status" value="1"/>
</dbReference>
<dbReference type="InterPro" id="IPR012132">
    <property type="entry name" value="GMC_OxRdtase"/>
</dbReference>
<keyword evidence="3 4" id="KW-0274">FAD</keyword>
<dbReference type="PROSITE" id="PS00624">
    <property type="entry name" value="GMC_OXRED_2"/>
    <property type="match status" value="1"/>
</dbReference>
<dbReference type="InterPro" id="IPR000172">
    <property type="entry name" value="GMC_OxRdtase_N"/>
</dbReference>
<gene>
    <name evidence="8" type="ORF">B0H66DRAFT_605234</name>
</gene>
<proteinExistence type="inferred from homology"/>
<name>A0AAE0I2C1_9PEZI</name>
<dbReference type="PROSITE" id="PS00623">
    <property type="entry name" value="GMC_OXRED_1"/>
    <property type="match status" value="1"/>
</dbReference>
<evidence type="ECO:0000256" key="1">
    <source>
        <dbReference type="ARBA" id="ARBA00010790"/>
    </source>
</evidence>
<dbReference type="GO" id="GO:0016614">
    <property type="term" value="F:oxidoreductase activity, acting on CH-OH group of donors"/>
    <property type="evidence" value="ECO:0007669"/>
    <property type="project" value="InterPro"/>
</dbReference>
<evidence type="ECO:0000313" key="8">
    <source>
        <dbReference type="EMBL" id="KAK3316964.1"/>
    </source>
</evidence>
<evidence type="ECO:0000313" key="9">
    <source>
        <dbReference type="Proteomes" id="UP001283341"/>
    </source>
</evidence>
<reference evidence="8" key="1">
    <citation type="journal article" date="2023" name="Mol. Phylogenet. Evol.">
        <title>Genome-scale phylogeny and comparative genomics of the fungal order Sordariales.</title>
        <authorList>
            <person name="Hensen N."/>
            <person name="Bonometti L."/>
            <person name="Westerberg I."/>
            <person name="Brannstrom I.O."/>
            <person name="Guillou S."/>
            <person name="Cros-Aarteil S."/>
            <person name="Calhoun S."/>
            <person name="Haridas S."/>
            <person name="Kuo A."/>
            <person name="Mondo S."/>
            <person name="Pangilinan J."/>
            <person name="Riley R."/>
            <person name="LaButti K."/>
            <person name="Andreopoulos B."/>
            <person name="Lipzen A."/>
            <person name="Chen C."/>
            <person name="Yan M."/>
            <person name="Daum C."/>
            <person name="Ng V."/>
            <person name="Clum A."/>
            <person name="Steindorff A."/>
            <person name="Ohm R.A."/>
            <person name="Martin F."/>
            <person name="Silar P."/>
            <person name="Natvig D.O."/>
            <person name="Lalanne C."/>
            <person name="Gautier V."/>
            <person name="Ament-Velasquez S.L."/>
            <person name="Kruys A."/>
            <person name="Hutchinson M.I."/>
            <person name="Powell A.J."/>
            <person name="Barry K."/>
            <person name="Miller A.N."/>
            <person name="Grigoriev I.V."/>
            <person name="Debuchy R."/>
            <person name="Gladieux P."/>
            <person name="Hiltunen Thoren M."/>
            <person name="Johannesson H."/>
        </authorList>
    </citation>
    <scope>NUCLEOTIDE SEQUENCE</scope>
    <source>
        <strain evidence="8">CBS 118394</strain>
    </source>
</reference>
<evidence type="ECO:0000259" key="6">
    <source>
        <dbReference type="PROSITE" id="PS00623"/>
    </source>
</evidence>
<comment type="caution">
    <text evidence="8">The sequence shown here is derived from an EMBL/GenBank/DDBJ whole genome shotgun (WGS) entry which is preliminary data.</text>
</comment>
<comment type="similarity">
    <text evidence="1 4">Belongs to the GMC oxidoreductase family.</text>
</comment>
<dbReference type="SUPFAM" id="SSF51905">
    <property type="entry name" value="FAD/NAD(P)-binding domain"/>
    <property type="match status" value="1"/>
</dbReference>
<keyword evidence="4" id="KW-0285">Flavoprotein</keyword>
<feature type="active site" description="Proton donor" evidence="2">
    <location>
        <position position="545"/>
    </location>
</feature>
<dbReference type="InterPro" id="IPR007867">
    <property type="entry name" value="GMC_OxRtase_C"/>
</dbReference>
<dbReference type="Pfam" id="PF05199">
    <property type="entry name" value="GMC_oxred_C"/>
    <property type="match status" value="1"/>
</dbReference>
<organism evidence="8 9">
    <name type="scientific">Apodospora peruviana</name>
    <dbReference type="NCBI Taxonomy" id="516989"/>
    <lineage>
        <taxon>Eukaryota</taxon>
        <taxon>Fungi</taxon>
        <taxon>Dikarya</taxon>
        <taxon>Ascomycota</taxon>
        <taxon>Pezizomycotina</taxon>
        <taxon>Sordariomycetes</taxon>
        <taxon>Sordariomycetidae</taxon>
        <taxon>Sordariales</taxon>
        <taxon>Lasiosphaeriaceae</taxon>
        <taxon>Apodospora</taxon>
    </lineage>
</organism>
<feature type="domain" description="Glucose-methanol-choline oxidoreductase N-terminal" evidence="7">
    <location>
        <begin position="287"/>
        <end position="301"/>
    </location>
</feature>
<dbReference type="EMBL" id="JAUEDM010000005">
    <property type="protein sequence ID" value="KAK3316964.1"/>
    <property type="molecule type" value="Genomic_DNA"/>
</dbReference>
<dbReference type="PANTHER" id="PTHR11552:SF115">
    <property type="entry name" value="DEHYDROGENASE XPTC-RELATED"/>
    <property type="match status" value="1"/>
</dbReference>
<evidence type="ECO:0000256" key="5">
    <source>
        <dbReference type="SAM" id="SignalP"/>
    </source>
</evidence>
<dbReference type="AlphaFoldDB" id="A0AAE0I2C1"/>
<dbReference type="Pfam" id="PF00732">
    <property type="entry name" value="GMC_oxred_N"/>
    <property type="match status" value="1"/>
</dbReference>
<sequence>MKSSPTLLGAALVSGIFGQAWGSQHKSRAVQEYDYIVIGGGTAGVAVASRLSQGLRWASVLLIEAGPAVLGEDRINIPGNRGSTLGTSYDWNFTTVPQVGAKNRVWPAPRGKVLGGSSALNLMSWDRASAPEYNWEGFGNKDWNWPNMLSAMKKVETFAHSPDYGSTGVGHSGPIKTTINRFIPEQQKSWIPTMNNLGVPLNLESLGGNPLGVMYQPSNIDPVPWNRSYSANGYIPTVAGENLKILTDTRVAKINFKKRGRFQIATGVTLQGGAVVTAREEVILSAGSIQSPGLLELSGVGSVSVLYAIGVGQIIDLPGVGENLQDHIRIQASFQLRDNYTSFDKIRFNATYKAEQLTLRAAGQISRMDYTGSGYAFLTWKQISQTVSSSLVSLAKSLFSKSKSVVDQQILSWASDPRVPQVEVIFSDGYTGGIKGYPAVSSPLFGTSFFTLIAGIMHPYSRGSVHVTSANIDDKPVLNPKYLSNEYDVQAAIAAIKYVRSIANTAPLRDIWVSEYEPGLEAVPETNNDTQFRDFVLNTTFSVYHPIGTCAMLPRKDGGVVDPKLVVYGTTNLRVVDASVMPVLISGHIQTAVYGIAERAASFIIADAQGRKRRSA</sequence>
<comment type="cofactor">
    <cofactor evidence="3">
        <name>FAD</name>
        <dbReference type="ChEBI" id="CHEBI:57692"/>
    </cofactor>
</comment>
<feature type="domain" description="Glucose-methanol-choline oxidoreductase N-terminal" evidence="6">
    <location>
        <begin position="111"/>
        <end position="134"/>
    </location>
</feature>
<feature type="chain" id="PRO_5042035573" evidence="5">
    <location>
        <begin position="23"/>
        <end position="616"/>
    </location>
</feature>
<keyword evidence="9" id="KW-1185">Reference proteome</keyword>
<evidence type="ECO:0000259" key="7">
    <source>
        <dbReference type="PROSITE" id="PS00624"/>
    </source>
</evidence>
<protein>
    <submittedName>
        <fullName evidence="8">GMC oxidoreductase</fullName>
    </submittedName>
</protein>
<feature type="binding site" evidence="3">
    <location>
        <position position="251"/>
    </location>
    <ligand>
        <name>FAD</name>
        <dbReference type="ChEBI" id="CHEBI:57692"/>
    </ligand>
</feature>
<dbReference type="InterPro" id="IPR036188">
    <property type="entry name" value="FAD/NAD-bd_sf"/>
</dbReference>
<evidence type="ECO:0000256" key="3">
    <source>
        <dbReference type="PIRSR" id="PIRSR000137-2"/>
    </source>
</evidence>
<feature type="binding site" evidence="3">
    <location>
        <position position="113"/>
    </location>
    <ligand>
        <name>FAD</name>
        <dbReference type="ChEBI" id="CHEBI:57692"/>
    </ligand>
</feature>
<dbReference type="Gene3D" id="3.30.560.10">
    <property type="entry name" value="Glucose Oxidase, domain 3"/>
    <property type="match status" value="1"/>
</dbReference>
<dbReference type="Proteomes" id="UP001283341">
    <property type="component" value="Unassembled WGS sequence"/>
</dbReference>
<reference evidence="8" key="2">
    <citation type="submission" date="2023-06" db="EMBL/GenBank/DDBJ databases">
        <authorList>
            <consortium name="Lawrence Berkeley National Laboratory"/>
            <person name="Haridas S."/>
            <person name="Hensen N."/>
            <person name="Bonometti L."/>
            <person name="Westerberg I."/>
            <person name="Brannstrom I.O."/>
            <person name="Guillou S."/>
            <person name="Cros-Aarteil S."/>
            <person name="Calhoun S."/>
            <person name="Kuo A."/>
            <person name="Mondo S."/>
            <person name="Pangilinan J."/>
            <person name="Riley R."/>
            <person name="Labutti K."/>
            <person name="Andreopoulos B."/>
            <person name="Lipzen A."/>
            <person name="Chen C."/>
            <person name="Yanf M."/>
            <person name="Daum C."/>
            <person name="Ng V."/>
            <person name="Clum A."/>
            <person name="Steindorff A."/>
            <person name="Ohm R."/>
            <person name="Martin F."/>
            <person name="Silar P."/>
            <person name="Natvig D."/>
            <person name="Lalanne C."/>
            <person name="Gautier V."/>
            <person name="Ament-Velasquez S.L."/>
            <person name="Kruys A."/>
            <person name="Hutchinson M.I."/>
            <person name="Powell A.J."/>
            <person name="Barry K."/>
            <person name="Miller A.N."/>
            <person name="Grigoriev I.V."/>
            <person name="Debuchy R."/>
            <person name="Gladieux P."/>
            <person name="Thoren M.H."/>
            <person name="Johannesson H."/>
        </authorList>
    </citation>
    <scope>NUCLEOTIDE SEQUENCE</scope>
    <source>
        <strain evidence="8">CBS 118394</strain>
    </source>
</reference>
<feature type="signal peptide" evidence="5">
    <location>
        <begin position="1"/>
        <end position="22"/>
    </location>
</feature>
<evidence type="ECO:0000256" key="2">
    <source>
        <dbReference type="PIRSR" id="PIRSR000137-1"/>
    </source>
</evidence>
<feature type="active site" description="Proton acceptor" evidence="2">
    <location>
        <position position="588"/>
    </location>
</feature>
<keyword evidence="5" id="KW-0732">Signal</keyword>
<dbReference type="PANTHER" id="PTHR11552">
    <property type="entry name" value="GLUCOSE-METHANOL-CHOLINE GMC OXIDOREDUCTASE"/>
    <property type="match status" value="1"/>
</dbReference>
<dbReference type="GO" id="GO:0050660">
    <property type="term" value="F:flavin adenine dinucleotide binding"/>
    <property type="evidence" value="ECO:0007669"/>
    <property type="project" value="InterPro"/>
</dbReference>
<accession>A0AAE0I2C1</accession>
<evidence type="ECO:0000256" key="4">
    <source>
        <dbReference type="RuleBase" id="RU003968"/>
    </source>
</evidence>
<dbReference type="SUPFAM" id="SSF54373">
    <property type="entry name" value="FAD-linked reductases, C-terminal domain"/>
    <property type="match status" value="1"/>
</dbReference>
<dbReference type="GO" id="GO:0044550">
    <property type="term" value="P:secondary metabolite biosynthetic process"/>
    <property type="evidence" value="ECO:0007669"/>
    <property type="project" value="TreeGrafter"/>
</dbReference>